<protein>
    <recommendedName>
        <fullName evidence="15">Protein kinase domain-containing protein</fullName>
    </recommendedName>
</protein>
<evidence type="ECO:0000313" key="16">
    <source>
        <dbReference type="EMBL" id="KAB1206257.1"/>
    </source>
</evidence>
<gene>
    <name evidence="16" type="ORF">CJ030_MR7G014402</name>
</gene>
<feature type="signal peptide" evidence="14">
    <location>
        <begin position="1"/>
        <end position="25"/>
    </location>
</feature>
<evidence type="ECO:0000256" key="12">
    <source>
        <dbReference type="PROSITE-ProRule" id="PRU10141"/>
    </source>
</evidence>
<evidence type="ECO:0000256" key="5">
    <source>
        <dbReference type="ARBA" id="ARBA00022729"/>
    </source>
</evidence>
<sequence length="560" mass="63155">MDVSIEMVISCFFLVVVFLIDLAEGRKYDCPELRCGSSGPAIRFPFRLHSQPEYPCGYPAPIETKRNVPDPYFGFDIYTFFSCSLEERKVLDSCIPCLSGPNHQVCAFSYSFDSLPSFVPNCTKIYDIPHIPTDVFGGQNFIELKWLTPACGHCEEGGKKCRLKKNRRKSRTECFTEQSKGASLRLRDVGAIVGSFLLVLVVFAVVRVYKYDKIEKQNQAKIKLFLEDYKNFKPTRYSYADIKRITSGFTEKLGQGTYGTVFKGQLSNEIHVAVKILNPSKGNGEEFINEVGTIGKIHHVNVVRLIGFCADGFRRALVYEFLPNNSLEKFIGSADTNNCFLGWEKLQDIAIGIAKGVEYLHQGCDQRILHFDIKPHNVLLDINFNPKISDFGLAKLCSKDQSLVSMTTIKGTIGYIAPEVFSRNFGNVSYKADVYSFGMLLLEIVGGRKNTGLTSEKSSQVYFPEWIYNLLEQKDDLRLYVEDDGDAEIAKKLAVVGLWCIQWHPMDRPSMKLAVQMLEGEGESVTMPPNPFTSSGLTRVKASMHPRRVNQELQVIPELE</sequence>
<keyword evidence="2" id="KW-0723">Serine/threonine-protein kinase</keyword>
<feature type="chain" id="PRO_5025422798" description="Protein kinase domain-containing protein" evidence="14">
    <location>
        <begin position="26"/>
        <end position="560"/>
    </location>
</feature>
<evidence type="ECO:0000256" key="4">
    <source>
        <dbReference type="ARBA" id="ARBA00022692"/>
    </source>
</evidence>
<evidence type="ECO:0000256" key="6">
    <source>
        <dbReference type="ARBA" id="ARBA00022741"/>
    </source>
</evidence>
<evidence type="ECO:0000256" key="2">
    <source>
        <dbReference type="ARBA" id="ARBA00022527"/>
    </source>
</evidence>
<keyword evidence="6 12" id="KW-0547">Nucleotide-binding</keyword>
<dbReference type="GO" id="GO:0016020">
    <property type="term" value="C:membrane"/>
    <property type="evidence" value="ECO:0007669"/>
    <property type="project" value="UniProtKB-SubCell"/>
</dbReference>
<dbReference type="PROSITE" id="PS00108">
    <property type="entry name" value="PROTEIN_KINASE_ST"/>
    <property type="match status" value="1"/>
</dbReference>
<keyword evidence="7" id="KW-0418">Kinase</keyword>
<reference evidence="16 17" key="1">
    <citation type="journal article" date="2019" name="Plant Biotechnol. J.">
        <title>The red bayberry genome and genetic basis of sex determination.</title>
        <authorList>
            <person name="Jia H.M."/>
            <person name="Jia H.J."/>
            <person name="Cai Q.L."/>
            <person name="Wang Y."/>
            <person name="Zhao H.B."/>
            <person name="Yang W.F."/>
            <person name="Wang G.Y."/>
            <person name="Li Y.H."/>
            <person name="Zhan D.L."/>
            <person name="Shen Y.T."/>
            <person name="Niu Q.F."/>
            <person name="Chang L."/>
            <person name="Qiu J."/>
            <person name="Zhao L."/>
            <person name="Xie H.B."/>
            <person name="Fu W.Y."/>
            <person name="Jin J."/>
            <person name="Li X.W."/>
            <person name="Jiao Y."/>
            <person name="Zhou C.C."/>
            <person name="Tu T."/>
            <person name="Chai C.Y."/>
            <person name="Gao J.L."/>
            <person name="Fan L.J."/>
            <person name="van de Weg E."/>
            <person name="Wang J.Y."/>
            <person name="Gao Z.S."/>
        </authorList>
    </citation>
    <scope>NUCLEOTIDE SEQUENCE [LARGE SCALE GENOMIC DNA]</scope>
    <source>
        <tissue evidence="16">Leaves</tissue>
    </source>
</reference>
<keyword evidence="11" id="KW-0325">Glycoprotein</keyword>
<dbReference type="InterPro" id="IPR017441">
    <property type="entry name" value="Protein_kinase_ATP_BS"/>
</dbReference>
<evidence type="ECO:0000313" key="17">
    <source>
        <dbReference type="Proteomes" id="UP000516437"/>
    </source>
</evidence>
<dbReference type="Proteomes" id="UP000516437">
    <property type="component" value="Chromosome 7"/>
</dbReference>
<dbReference type="GO" id="GO:0004674">
    <property type="term" value="F:protein serine/threonine kinase activity"/>
    <property type="evidence" value="ECO:0007669"/>
    <property type="project" value="UniProtKB-KW"/>
</dbReference>
<feature type="transmembrane region" description="Helical" evidence="13">
    <location>
        <begin position="189"/>
        <end position="209"/>
    </location>
</feature>
<dbReference type="SUPFAM" id="SSF56112">
    <property type="entry name" value="Protein kinase-like (PK-like)"/>
    <property type="match status" value="1"/>
</dbReference>
<evidence type="ECO:0000256" key="14">
    <source>
        <dbReference type="SAM" id="SignalP"/>
    </source>
</evidence>
<evidence type="ECO:0000256" key="7">
    <source>
        <dbReference type="ARBA" id="ARBA00022777"/>
    </source>
</evidence>
<evidence type="ECO:0000256" key="8">
    <source>
        <dbReference type="ARBA" id="ARBA00022840"/>
    </source>
</evidence>
<organism evidence="16 17">
    <name type="scientific">Morella rubra</name>
    <name type="common">Chinese bayberry</name>
    <dbReference type="NCBI Taxonomy" id="262757"/>
    <lineage>
        <taxon>Eukaryota</taxon>
        <taxon>Viridiplantae</taxon>
        <taxon>Streptophyta</taxon>
        <taxon>Embryophyta</taxon>
        <taxon>Tracheophyta</taxon>
        <taxon>Spermatophyta</taxon>
        <taxon>Magnoliopsida</taxon>
        <taxon>eudicotyledons</taxon>
        <taxon>Gunneridae</taxon>
        <taxon>Pentapetalae</taxon>
        <taxon>rosids</taxon>
        <taxon>fabids</taxon>
        <taxon>Fagales</taxon>
        <taxon>Myricaceae</taxon>
        <taxon>Morella</taxon>
    </lineage>
</organism>
<proteinExistence type="predicted"/>
<keyword evidence="17" id="KW-1185">Reference proteome</keyword>
<dbReference type="EMBL" id="RXIC02000025">
    <property type="protein sequence ID" value="KAB1206257.1"/>
    <property type="molecule type" value="Genomic_DNA"/>
</dbReference>
<keyword evidence="8 12" id="KW-0067">ATP-binding</keyword>
<dbReference type="Gene3D" id="3.30.200.20">
    <property type="entry name" value="Phosphorylase Kinase, domain 1"/>
    <property type="match status" value="1"/>
</dbReference>
<feature type="binding site" evidence="12">
    <location>
        <position position="275"/>
    </location>
    <ligand>
        <name>ATP</name>
        <dbReference type="ChEBI" id="CHEBI:30616"/>
    </ligand>
</feature>
<dbReference type="FunFam" id="3.30.200.20:FF:000178">
    <property type="entry name" value="serine/threonine-protein kinase PBS1-like"/>
    <property type="match status" value="1"/>
</dbReference>
<evidence type="ECO:0000256" key="13">
    <source>
        <dbReference type="SAM" id="Phobius"/>
    </source>
</evidence>
<accession>A0A6A1V323</accession>
<dbReference type="InterPro" id="IPR008271">
    <property type="entry name" value="Ser/Thr_kinase_AS"/>
</dbReference>
<dbReference type="OrthoDB" id="547665at2759"/>
<keyword evidence="4 13" id="KW-0812">Transmembrane</keyword>
<dbReference type="PROSITE" id="PS50011">
    <property type="entry name" value="PROTEIN_KINASE_DOM"/>
    <property type="match status" value="1"/>
</dbReference>
<evidence type="ECO:0000256" key="3">
    <source>
        <dbReference type="ARBA" id="ARBA00022679"/>
    </source>
</evidence>
<dbReference type="AlphaFoldDB" id="A0A6A1V323"/>
<dbReference type="Pfam" id="PF00069">
    <property type="entry name" value="Pkinase"/>
    <property type="match status" value="1"/>
</dbReference>
<dbReference type="FunFam" id="1.10.510.10:FF:000590">
    <property type="entry name" value="PR5-like receptor kinase"/>
    <property type="match status" value="1"/>
</dbReference>
<evidence type="ECO:0000259" key="15">
    <source>
        <dbReference type="PROSITE" id="PS50011"/>
    </source>
</evidence>
<keyword evidence="9 13" id="KW-1133">Transmembrane helix</keyword>
<evidence type="ECO:0000256" key="9">
    <source>
        <dbReference type="ARBA" id="ARBA00022989"/>
    </source>
</evidence>
<keyword evidence="3" id="KW-0808">Transferase</keyword>
<evidence type="ECO:0000256" key="1">
    <source>
        <dbReference type="ARBA" id="ARBA00004479"/>
    </source>
</evidence>
<comment type="caution">
    <text evidence="16">The sequence shown here is derived from an EMBL/GenBank/DDBJ whole genome shotgun (WGS) entry which is preliminary data.</text>
</comment>
<dbReference type="PANTHER" id="PTHR27009">
    <property type="entry name" value="RUST RESISTANCE KINASE LR10-RELATED"/>
    <property type="match status" value="1"/>
</dbReference>
<evidence type="ECO:0000256" key="10">
    <source>
        <dbReference type="ARBA" id="ARBA00023136"/>
    </source>
</evidence>
<dbReference type="InterPro" id="IPR011009">
    <property type="entry name" value="Kinase-like_dom_sf"/>
</dbReference>
<evidence type="ECO:0000256" key="11">
    <source>
        <dbReference type="ARBA" id="ARBA00023180"/>
    </source>
</evidence>
<feature type="domain" description="Protein kinase" evidence="15">
    <location>
        <begin position="247"/>
        <end position="533"/>
    </location>
</feature>
<keyword evidence="10 13" id="KW-0472">Membrane</keyword>
<dbReference type="PROSITE" id="PS00107">
    <property type="entry name" value="PROTEIN_KINASE_ATP"/>
    <property type="match status" value="1"/>
</dbReference>
<dbReference type="InterPro" id="IPR000719">
    <property type="entry name" value="Prot_kinase_dom"/>
</dbReference>
<dbReference type="Gene3D" id="1.10.510.10">
    <property type="entry name" value="Transferase(Phosphotransferase) domain 1"/>
    <property type="match status" value="1"/>
</dbReference>
<name>A0A6A1V323_9ROSI</name>
<keyword evidence="5 14" id="KW-0732">Signal</keyword>
<comment type="subcellular location">
    <subcellularLocation>
        <location evidence="1">Membrane</location>
        <topology evidence="1">Single-pass type I membrane protein</topology>
    </subcellularLocation>
</comment>
<dbReference type="InterPro" id="IPR045874">
    <property type="entry name" value="LRK10/LRL21-25-like"/>
</dbReference>
<dbReference type="GO" id="GO:0005524">
    <property type="term" value="F:ATP binding"/>
    <property type="evidence" value="ECO:0007669"/>
    <property type="project" value="UniProtKB-UniRule"/>
</dbReference>
<dbReference type="SMART" id="SM00220">
    <property type="entry name" value="S_TKc"/>
    <property type="match status" value="1"/>
</dbReference>